<dbReference type="STRING" id="409849.ENSPMGP00000009111"/>
<dbReference type="PANTHER" id="PTHR46484">
    <property type="entry name" value="SI:CH211-171H4.5-RELATED"/>
    <property type="match status" value="1"/>
</dbReference>
<reference evidence="3" key="1">
    <citation type="submission" date="2025-08" db="UniProtKB">
        <authorList>
            <consortium name="Ensembl"/>
        </authorList>
    </citation>
    <scope>IDENTIFICATION</scope>
</reference>
<feature type="domain" description="Ig-like" evidence="2">
    <location>
        <begin position="229"/>
        <end position="307"/>
    </location>
</feature>
<dbReference type="InterPro" id="IPR007110">
    <property type="entry name" value="Ig-like_dom"/>
</dbReference>
<accession>A0A3B3ZXT9</accession>
<dbReference type="SMART" id="SM00409">
    <property type="entry name" value="IG"/>
    <property type="match status" value="2"/>
</dbReference>
<evidence type="ECO:0000256" key="1">
    <source>
        <dbReference type="SAM" id="SignalP"/>
    </source>
</evidence>
<dbReference type="SUPFAM" id="SSF48726">
    <property type="entry name" value="Immunoglobulin"/>
    <property type="match status" value="2"/>
</dbReference>
<dbReference type="InterPro" id="IPR013783">
    <property type="entry name" value="Ig-like_fold"/>
</dbReference>
<keyword evidence="4" id="KW-1185">Reference proteome</keyword>
<dbReference type="InterPro" id="IPR036179">
    <property type="entry name" value="Ig-like_dom_sf"/>
</dbReference>
<feature type="domain" description="Ig-like" evidence="2">
    <location>
        <begin position="131"/>
        <end position="212"/>
    </location>
</feature>
<reference evidence="3" key="2">
    <citation type="submission" date="2025-09" db="UniProtKB">
        <authorList>
            <consortium name="Ensembl"/>
        </authorList>
    </citation>
    <scope>IDENTIFICATION</scope>
</reference>
<proteinExistence type="predicted"/>
<dbReference type="Proteomes" id="UP000261520">
    <property type="component" value="Unplaced"/>
</dbReference>
<sequence>ILTSNILLISWSVDMPAEVVGLDGSCVLLPCSFTIPLEYERHLNHSCRAMWKRGSWSRTLVYDSGASAQANVVQGNLTGNLQSNDCTTVLYGLPPHHYDHYYFRLECEQLKYNYPEMHLYQICFITSGALPKPTLSPSSLEVEEGSLVTLNCTALAPCPTEAPVVEWSPAIGEELEVMERGFVSSILNFSASHLHNGLTVSCSALYSRLAVSTELLYENSLTLHVRYPPKNTSLLSPGPVREGSPVTLSCLADANPAVDGFSWYTLDGDQVTAVGSTQNYSTTASEAQRHFFCQAHNKYGHQNSSITHLDVQCKYQGPTRAVIDYFILTVHKTYSCPWRMFQSMVLTFYFQGFMQVTCHLQEVAHCTFKIINFLRTSRSKPEHARTQPGLNCD</sequence>
<dbReference type="PROSITE" id="PS50835">
    <property type="entry name" value="IG_LIKE"/>
    <property type="match status" value="2"/>
</dbReference>
<dbReference type="Ensembl" id="ENSPMGT00000009703.1">
    <property type="protein sequence ID" value="ENSPMGP00000009111.1"/>
    <property type="gene ID" value="ENSPMGG00000007536.1"/>
</dbReference>
<feature type="signal peptide" evidence="1">
    <location>
        <begin position="1"/>
        <end position="21"/>
    </location>
</feature>
<dbReference type="InterPro" id="IPR003599">
    <property type="entry name" value="Ig_sub"/>
</dbReference>
<dbReference type="Pfam" id="PF13895">
    <property type="entry name" value="Ig_2"/>
    <property type="match status" value="1"/>
</dbReference>
<evidence type="ECO:0000313" key="3">
    <source>
        <dbReference type="Ensembl" id="ENSPMGP00000009111.1"/>
    </source>
</evidence>
<evidence type="ECO:0000313" key="4">
    <source>
        <dbReference type="Proteomes" id="UP000261520"/>
    </source>
</evidence>
<protein>
    <recommendedName>
        <fullName evidence="2">Ig-like domain-containing protein</fullName>
    </recommendedName>
</protein>
<feature type="chain" id="PRO_5017319648" description="Ig-like domain-containing protein" evidence="1">
    <location>
        <begin position="22"/>
        <end position="393"/>
    </location>
</feature>
<dbReference type="PANTHER" id="PTHR46484:SF8">
    <property type="entry name" value="B-CELL RECEPTOR CD22-LIKE-RELATED"/>
    <property type="match status" value="1"/>
</dbReference>
<organism evidence="3 4">
    <name type="scientific">Periophthalmus magnuspinnatus</name>
    <dbReference type="NCBI Taxonomy" id="409849"/>
    <lineage>
        <taxon>Eukaryota</taxon>
        <taxon>Metazoa</taxon>
        <taxon>Chordata</taxon>
        <taxon>Craniata</taxon>
        <taxon>Vertebrata</taxon>
        <taxon>Euteleostomi</taxon>
        <taxon>Actinopterygii</taxon>
        <taxon>Neopterygii</taxon>
        <taxon>Teleostei</taxon>
        <taxon>Neoteleostei</taxon>
        <taxon>Acanthomorphata</taxon>
        <taxon>Gobiaria</taxon>
        <taxon>Gobiiformes</taxon>
        <taxon>Gobioidei</taxon>
        <taxon>Gobiidae</taxon>
        <taxon>Oxudercinae</taxon>
        <taxon>Periophthalmus</taxon>
    </lineage>
</organism>
<dbReference type="AlphaFoldDB" id="A0A3B3ZXT9"/>
<name>A0A3B3ZXT9_9GOBI</name>
<keyword evidence="1" id="KW-0732">Signal</keyword>
<evidence type="ECO:0000259" key="2">
    <source>
        <dbReference type="PROSITE" id="PS50835"/>
    </source>
</evidence>
<dbReference type="Gene3D" id="2.60.40.10">
    <property type="entry name" value="Immunoglobulins"/>
    <property type="match status" value="3"/>
</dbReference>